<evidence type="ECO:0000313" key="1">
    <source>
        <dbReference type="EMBL" id="MPC15909.1"/>
    </source>
</evidence>
<sequence length="71" mass="7540">MEARSNTVFHVSHVLNGHFVNIRPSITHSHGPPHAAQPAALNQKHILGDASTVTPNMSASYVLIPLSIGGH</sequence>
<proteinExistence type="predicted"/>
<reference evidence="1 2" key="1">
    <citation type="submission" date="2019-05" db="EMBL/GenBank/DDBJ databases">
        <title>Another draft genome of Portunus trituberculatus and its Hox gene families provides insights of decapod evolution.</title>
        <authorList>
            <person name="Jeong J.-H."/>
            <person name="Song I."/>
            <person name="Kim S."/>
            <person name="Choi T."/>
            <person name="Kim D."/>
            <person name="Ryu S."/>
            <person name="Kim W."/>
        </authorList>
    </citation>
    <scope>NUCLEOTIDE SEQUENCE [LARGE SCALE GENOMIC DNA]</scope>
    <source>
        <tissue evidence="1">Muscle</tissue>
    </source>
</reference>
<dbReference type="AlphaFoldDB" id="A0A5B7D2Q0"/>
<accession>A0A5B7D2Q0</accession>
<dbReference type="Proteomes" id="UP000324222">
    <property type="component" value="Unassembled WGS sequence"/>
</dbReference>
<organism evidence="1 2">
    <name type="scientific">Portunus trituberculatus</name>
    <name type="common">Swimming crab</name>
    <name type="synonym">Neptunus trituberculatus</name>
    <dbReference type="NCBI Taxonomy" id="210409"/>
    <lineage>
        <taxon>Eukaryota</taxon>
        <taxon>Metazoa</taxon>
        <taxon>Ecdysozoa</taxon>
        <taxon>Arthropoda</taxon>
        <taxon>Crustacea</taxon>
        <taxon>Multicrustacea</taxon>
        <taxon>Malacostraca</taxon>
        <taxon>Eumalacostraca</taxon>
        <taxon>Eucarida</taxon>
        <taxon>Decapoda</taxon>
        <taxon>Pleocyemata</taxon>
        <taxon>Brachyura</taxon>
        <taxon>Eubrachyura</taxon>
        <taxon>Portunoidea</taxon>
        <taxon>Portunidae</taxon>
        <taxon>Portuninae</taxon>
        <taxon>Portunus</taxon>
    </lineage>
</organism>
<keyword evidence="2" id="KW-1185">Reference proteome</keyword>
<dbReference type="EMBL" id="VSRR010000463">
    <property type="protein sequence ID" value="MPC15909.1"/>
    <property type="molecule type" value="Genomic_DNA"/>
</dbReference>
<protein>
    <submittedName>
        <fullName evidence="1">Uncharacterized protein</fullName>
    </submittedName>
</protein>
<name>A0A5B7D2Q0_PORTR</name>
<evidence type="ECO:0000313" key="2">
    <source>
        <dbReference type="Proteomes" id="UP000324222"/>
    </source>
</evidence>
<comment type="caution">
    <text evidence="1">The sequence shown here is derived from an EMBL/GenBank/DDBJ whole genome shotgun (WGS) entry which is preliminary data.</text>
</comment>
<gene>
    <name evidence="1" type="ORF">E2C01_008713</name>
</gene>